<dbReference type="KEGG" id="glz:GLAREA_02513"/>
<dbReference type="OrthoDB" id="3530648at2759"/>
<dbReference type="InterPro" id="IPR045518">
    <property type="entry name" value="2EXR"/>
</dbReference>
<evidence type="ECO:0000259" key="2">
    <source>
        <dbReference type="Pfam" id="PF20150"/>
    </source>
</evidence>
<protein>
    <recommendedName>
        <fullName evidence="2">2EXR domain-containing protein</fullName>
    </recommendedName>
</protein>
<dbReference type="PANTHER" id="PTHR35910:SF6">
    <property type="entry name" value="2EXR DOMAIN-CONTAINING PROTEIN"/>
    <property type="match status" value="1"/>
</dbReference>
<organism evidence="3 4">
    <name type="scientific">Glarea lozoyensis (strain ATCC 20868 / MF5171)</name>
    <dbReference type="NCBI Taxonomy" id="1116229"/>
    <lineage>
        <taxon>Eukaryota</taxon>
        <taxon>Fungi</taxon>
        <taxon>Dikarya</taxon>
        <taxon>Ascomycota</taxon>
        <taxon>Pezizomycotina</taxon>
        <taxon>Leotiomycetes</taxon>
        <taxon>Helotiales</taxon>
        <taxon>Helotiaceae</taxon>
        <taxon>Glarea</taxon>
    </lineage>
</organism>
<keyword evidence="4" id="KW-1185">Reference proteome</keyword>
<dbReference type="EMBL" id="KE145370">
    <property type="protein sequence ID" value="EPE26600.1"/>
    <property type="molecule type" value="Genomic_DNA"/>
</dbReference>
<accession>S3CLH7</accession>
<evidence type="ECO:0000313" key="4">
    <source>
        <dbReference type="Proteomes" id="UP000016922"/>
    </source>
</evidence>
<feature type="domain" description="2EXR" evidence="2">
    <location>
        <begin position="18"/>
        <end position="113"/>
    </location>
</feature>
<dbReference type="HOGENOM" id="CLU_880148_0_0_1"/>
<name>S3CLH7_GLAL2</name>
<dbReference type="RefSeq" id="XP_008085790.1">
    <property type="nucleotide sequence ID" value="XM_008087599.1"/>
</dbReference>
<proteinExistence type="predicted"/>
<dbReference type="Proteomes" id="UP000016922">
    <property type="component" value="Unassembled WGS sequence"/>
</dbReference>
<dbReference type="Pfam" id="PF20150">
    <property type="entry name" value="2EXR"/>
    <property type="match status" value="1"/>
</dbReference>
<dbReference type="PANTHER" id="PTHR35910">
    <property type="entry name" value="2EXR DOMAIN-CONTAINING PROTEIN"/>
    <property type="match status" value="1"/>
</dbReference>
<dbReference type="AlphaFoldDB" id="S3CLH7"/>
<dbReference type="GeneID" id="19461570"/>
<gene>
    <name evidence="3" type="ORF">GLAREA_02513</name>
</gene>
<reference evidence="3 4" key="1">
    <citation type="journal article" date="2013" name="BMC Genomics">
        <title>Genomics-driven discovery of the pneumocandin biosynthetic gene cluster in the fungus Glarea lozoyensis.</title>
        <authorList>
            <person name="Chen L."/>
            <person name="Yue Q."/>
            <person name="Zhang X."/>
            <person name="Xiang M."/>
            <person name="Wang C."/>
            <person name="Li S."/>
            <person name="Che Y."/>
            <person name="Ortiz-Lopez F.J."/>
            <person name="Bills G.F."/>
            <person name="Liu X."/>
            <person name="An Z."/>
        </authorList>
    </citation>
    <scope>NUCLEOTIDE SEQUENCE [LARGE SCALE GENOMIC DNA]</scope>
    <source>
        <strain evidence="4">ATCC 20868 / MF5171</strain>
    </source>
</reference>
<feature type="transmembrane region" description="Helical" evidence="1">
    <location>
        <begin position="289"/>
        <end position="313"/>
    </location>
</feature>
<keyword evidence="1" id="KW-0812">Transmembrane</keyword>
<evidence type="ECO:0000256" key="1">
    <source>
        <dbReference type="SAM" id="Phobius"/>
    </source>
</evidence>
<evidence type="ECO:0000313" key="3">
    <source>
        <dbReference type="EMBL" id="EPE26600.1"/>
    </source>
</evidence>
<sequence>MTDPPQSGVDRSQSGLGFTLFPKFPAELRIQIWKWSFPICQTVAVHFPDGKSIHNNRRYEVMVDLQPALPFVCRESRAEFLKEYKIVHSMIPIYKNIKTKKPSFTFINDKADISLLSKARDWRYGMEGPDFHPRVVCVALSAVRIPKSRRPDSHLYWRKRLRSQLLQQRSLERLWIFDDLQKNLGSLKWVAMKSYQYGSDSRMREFQMVKDEIQQIKSMTPRFSVREIKFGISQTEETNLPLTPVVATTSISATNTTVTTTTASTTTNNPTTTTIAPIAPVVCRKSRTIISLSTSTFTKVVLFALVMIHIVLFENR</sequence>
<keyword evidence="1" id="KW-1133">Transmembrane helix</keyword>
<keyword evidence="1" id="KW-0472">Membrane</keyword>